<accession>A0A2T6ZPI9</accession>
<gene>
    <name evidence="1" type="ORF">B9Z19DRAFT_175316</name>
</gene>
<dbReference type="EMBL" id="NESQ01000154">
    <property type="protein sequence ID" value="PUU77386.1"/>
    <property type="molecule type" value="Genomic_DNA"/>
</dbReference>
<organism evidence="1 2">
    <name type="scientific">Tuber borchii</name>
    <name type="common">White truffle</name>
    <dbReference type="NCBI Taxonomy" id="42251"/>
    <lineage>
        <taxon>Eukaryota</taxon>
        <taxon>Fungi</taxon>
        <taxon>Dikarya</taxon>
        <taxon>Ascomycota</taxon>
        <taxon>Pezizomycotina</taxon>
        <taxon>Pezizomycetes</taxon>
        <taxon>Pezizales</taxon>
        <taxon>Tuberaceae</taxon>
        <taxon>Tuber</taxon>
    </lineage>
</organism>
<keyword evidence="2" id="KW-1185">Reference proteome</keyword>
<proteinExistence type="predicted"/>
<name>A0A2T6ZPI9_TUBBO</name>
<sequence length="173" mass="19091">MGPLSSSSSRALVPYQALHGLKEWGVSLIETEELFLAIILKFTKLGGILAEMGRYGLIFTQDELSGFLNCCRSSENGSEISQFPASTPCYAPQGLGLMTKSTWQPIVGEFIIYLLLLFCVRASDSIKLNSSDYYSIHTTKYSISQDLVDTKVLVLNKRGHWSVLLVMIIMAGV</sequence>
<evidence type="ECO:0000313" key="1">
    <source>
        <dbReference type="EMBL" id="PUU77386.1"/>
    </source>
</evidence>
<dbReference type="Proteomes" id="UP000244722">
    <property type="component" value="Unassembled WGS sequence"/>
</dbReference>
<dbReference type="AlphaFoldDB" id="A0A2T6ZPI9"/>
<reference evidence="1 2" key="1">
    <citation type="submission" date="2017-04" db="EMBL/GenBank/DDBJ databases">
        <title>Draft genome sequence of Tuber borchii Vittad., a whitish edible truffle.</title>
        <authorList>
            <consortium name="DOE Joint Genome Institute"/>
            <person name="Murat C."/>
            <person name="Kuo A."/>
            <person name="Barry K.W."/>
            <person name="Clum A."/>
            <person name="Dockter R.B."/>
            <person name="Fauchery L."/>
            <person name="Iotti M."/>
            <person name="Kohler A."/>
            <person name="Labutti K."/>
            <person name="Lindquist E.A."/>
            <person name="Lipzen A."/>
            <person name="Ohm R.A."/>
            <person name="Wang M."/>
            <person name="Grigoriev I.V."/>
            <person name="Zambonelli A."/>
            <person name="Martin F.M."/>
        </authorList>
    </citation>
    <scope>NUCLEOTIDE SEQUENCE [LARGE SCALE GENOMIC DNA]</scope>
    <source>
        <strain evidence="1 2">Tbo3840</strain>
    </source>
</reference>
<protein>
    <submittedName>
        <fullName evidence="1">Uncharacterized protein</fullName>
    </submittedName>
</protein>
<comment type="caution">
    <text evidence="1">The sequence shown here is derived from an EMBL/GenBank/DDBJ whole genome shotgun (WGS) entry which is preliminary data.</text>
</comment>
<evidence type="ECO:0000313" key="2">
    <source>
        <dbReference type="Proteomes" id="UP000244722"/>
    </source>
</evidence>